<dbReference type="InterPro" id="IPR005133">
    <property type="entry name" value="PhaG_MnhG_YufB"/>
</dbReference>
<evidence type="ECO:0000313" key="4">
    <source>
        <dbReference type="Proteomes" id="UP000198644"/>
    </source>
</evidence>
<reference evidence="3 4" key="1">
    <citation type="submission" date="2016-10" db="EMBL/GenBank/DDBJ databases">
        <authorList>
            <person name="de Groot N.N."/>
        </authorList>
    </citation>
    <scope>NUCLEOTIDE SEQUENCE [LARGE SCALE GENOMIC DNA]</scope>
    <source>
        <strain evidence="3 4">CGMCC 1.9167</strain>
    </source>
</reference>
<dbReference type="OrthoDB" id="9813804at2"/>
<keyword evidence="2" id="KW-1133">Transmembrane helix</keyword>
<dbReference type="Pfam" id="PF03334">
    <property type="entry name" value="PhaG_MnhG_YufB"/>
    <property type="match status" value="1"/>
</dbReference>
<name>A0A1I6HKT2_9GAMM</name>
<organism evidence="3 4">
    <name type="scientific">Marinobacter daqiaonensis</name>
    <dbReference type="NCBI Taxonomy" id="650891"/>
    <lineage>
        <taxon>Bacteria</taxon>
        <taxon>Pseudomonadati</taxon>
        <taxon>Pseudomonadota</taxon>
        <taxon>Gammaproteobacteria</taxon>
        <taxon>Pseudomonadales</taxon>
        <taxon>Marinobacteraceae</taxon>
        <taxon>Marinobacter</taxon>
    </lineage>
</organism>
<keyword evidence="2" id="KW-0472">Membrane</keyword>
<gene>
    <name evidence="3" type="ORF">SAMN05216203_1319</name>
</gene>
<dbReference type="NCBIfam" id="TIGR01300">
    <property type="entry name" value="CPA3_mnhG_phaG"/>
    <property type="match status" value="1"/>
</dbReference>
<dbReference type="Proteomes" id="UP000198644">
    <property type="component" value="Unassembled WGS sequence"/>
</dbReference>
<dbReference type="AlphaFoldDB" id="A0A1I6HKT2"/>
<dbReference type="STRING" id="650891.SAMN05216203_1319"/>
<evidence type="ECO:0000256" key="1">
    <source>
        <dbReference type="SAM" id="MobiDB-lite"/>
    </source>
</evidence>
<dbReference type="RefSeq" id="WP_092009974.1">
    <property type="nucleotide sequence ID" value="NZ_FOYW01000001.1"/>
</dbReference>
<feature type="region of interest" description="Disordered" evidence="1">
    <location>
        <begin position="115"/>
        <end position="141"/>
    </location>
</feature>
<keyword evidence="2" id="KW-0812">Transmembrane</keyword>
<proteinExistence type="predicted"/>
<dbReference type="EMBL" id="FOYW01000001">
    <property type="protein sequence ID" value="SFR55069.1"/>
    <property type="molecule type" value="Genomic_DNA"/>
</dbReference>
<feature type="transmembrane region" description="Helical" evidence="2">
    <location>
        <begin position="63"/>
        <end position="84"/>
    </location>
</feature>
<accession>A0A1I6HKT2</accession>
<dbReference type="PANTHER" id="PTHR34703:SF1">
    <property type="entry name" value="ANTIPORTER SUBUNIT MNHG2-RELATED"/>
    <property type="match status" value="1"/>
</dbReference>
<dbReference type="PANTHER" id="PTHR34703">
    <property type="entry name" value="ANTIPORTER SUBUNIT MNHG2-RELATED"/>
    <property type="match status" value="1"/>
</dbReference>
<feature type="compositionally biased region" description="Basic and acidic residues" evidence="1">
    <location>
        <begin position="128"/>
        <end position="141"/>
    </location>
</feature>
<feature type="transmembrane region" description="Helical" evidence="2">
    <location>
        <begin position="40"/>
        <end position="57"/>
    </location>
</feature>
<sequence>MTDGIVAIFLLAGATFVLLAAVGIVRLPDLATRMHASTKAGALGAMMIMAGVATHFFEQPEVITRAIAIVVFILLTAPIAAHVIGRAGYFLGIPLWDGTIKDELRDSYDQKTHVLKSGFEDNSPGKPPSERGDTHKDRTEN</sequence>
<feature type="transmembrane region" description="Helical" evidence="2">
    <location>
        <begin position="6"/>
        <end position="28"/>
    </location>
</feature>
<keyword evidence="4" id="KW-1185">Reference proteome</keyword>
<protein>
    <submittedName>
        <fullName evidence="3">Multisubunit sodium/proton antiporter, MrpG subunit</fullName>
    </submittedName>
</protein>
<dbReference type="GO" id="GO:0015385">
    <property type="term" value="F:sodium:proton antiporter activity"/>
    <property type="evidence" value="ECO:0007669"/>
    <property type="project" value="TreeGrafter"/>
</dbReference>
<dbReference type="NCBIfam" id="NF009314">
    <property type="entry name" value="PRK12674.1-2"/>
    <property type="match status" value="1"/>
</dbReference>
<evidence type="ECO:0000256" key="2">
    <source>
        <dbReference type="SAM" id="Phobius"/>
    </source>
</evidence>
<evidence type="ECO:0000313" key="3">
    <source>
        <dbReference type="EMBL" id="SFR55069.1"/>
    </source>
</evidence>